<organism evidence="1">
    <name type="scientific">viral metagenome</name>
    <dbReference type="NCBI Taxonomy" id="1070528"/>
    <lineage>
        <taxon>unclassified sequences</taxon>
        <taxon>metagenomes</taxon>
        <taxon>organismal metagenomes</taxon>
    </lineage>
</organism>
<protein>
    <submittedName>
        <fullName evidence="1">Uncharacterized protein</fullName>
    </submittedName>
</protein>
<dbReference type="AlphaFoldDB" id="A0A6M3M811"/>
<reference evidence="1" key="1">
    <citation type="submission" date="2020-03" db="EMBL/GenBank/DDBJ databases">
        <title>The deep terrestrial virosphere.</title>
        <authorList>
            <person name="Holmfeldt K."/>
            <person name="Nilsson E."/>
            <person name="Simone D."/>
            <person name="Lopez-Fernandez M."/>
            <person name="Wu X."/>
            <person name="de Brujin I."/>
            <person name="Lundin D."/>
            <person name="Andersson A."/>
            <person name="Bertilsson S."/>
            <person name="Dopson M."/>
        </authorList>
    </citation>
    <scope>NUCLEOTIDE SEQUENCE</scope>
    <source>
        <strain evidence="1">MM171A00153</strain>
    </source>
</reference>
<name>A0A6M3M811_9ZZZZ</name>
<evidence type="ECO:0000313" key="1">
    <source>
        <dbReference type="EMBL" id="QJB01049.1"/>
    </source>
</evidence>
<sequence>MTKGEQQIWAAVFSREFNLWPIPDRLALPDGHSRPVVGDPGQRGEWGKSVASSAAEAACCAVLAAREILAEVKEGHGEDSDTYLMLLEMVTRGEAGCGALERVADAVFWGGLLTTMFALWDGRNLPRHLGFGVFAATE</sequence>
<dbReference type="EMBL" id="MT143704">
    <property type="protein sequence ID" value="QJB01049.1"/>
    <property type="molecule type" value="Genomic_DNA"/>
</dbReference>
<gene>
    <name evidence="1" type="ORF">MM171A00153_0068</name>
</gene>
<accession>A0A6M3M811</accession>
<proteinExistence type="predicted"/>